<organism evidence="4 5">
    <name type="scientific">Chitinophaga fulva</name>
    <dbReference type="NCBI Taxonomy" id="2728842"/>
    <lineage>
        <taxon>Bacteria</taxon>
        <taxon>Pseudomonadati</taxon>
        <taxon>Bacteroidota</taxon>
        <taxon>Chitinophagia</taxon>
        <taxon>Chitinophagales</taxon>
        <taxon>Chitinophagaceae</taxon>
        <taxon>Chitinophaga</taxon>
    </lineage>
</organism>
<dbReference type="AlphaFoldDB" id="A0A848GUS1"/>
<dbReference type="Proteomes" id="UP000583266">
    <property type="component" value="Unassembled WGS sequence"/>
</dbReference>
<dbReference type="GO" id="GO:0005524">
    <property type="term" value="F:ATP binding"/>
    <property type="evidence" value="ECO:0007669"/>
    <property type="project" value="UniProtKB-KW"/>
</dbReference>
<comment type="caution">
    <text evidence="4">The sequence shown here is derived from an EMBL/GenBank/DDBJ whole genome shotgun (WGS) entry which is preliminary data.</text>
</comment>
<dbReference type="PROSITE" id="PS51459">
    <property type="entry name" value="FIDO"/>
    <property type="match status" value="1"/>
</dbReference>
<dbReference type="PANTHER" id="PTHR13504">
    <property type="entry name" value="FIDO DOMAIN-CONTAINING PROTEIN DDB_G0283145"/>
    <property type="match status" value="1"/>
</dbReference>
<feature type="domain" description="Fido" evidence="3">
    <location>
        <begin position="224"/>
        <end position="364"/>
    </location>
</feature>
<dbReference type="InterPro" id="IPR040198">
    <property type="entry name" value="Fido_containing"/>
</dbReference>
<feature type="site" description="Important for autoinhibition of adenylyltransferase activity" evidence="2">
    <location>
        <position position="175"/>
    </location>
</feature>
<evidence type="ECO:0000313" key="5">
    <source>
        <dbReference type="Proteomes" id="UP000583266"/>
    </source>
</evidence>
<dbReference type="InterPro" id="IPR003812">
    <property type="entry name" value="Fido"/>
</dbReference>
<feature type="binding site" evidence="1">
    <location>
        <begin position="307"/>
        <end position="314"/>
    </location>
    <ligand>
        <name>ATP</name>
        <dbReference type="ChEBI" id="CHEBI:30616"/>
    </ligand>
</feature>
<name>A0A848GUS1_9BACT</name>
<dbReference type="PANTHER" id="PTHR13504:SF38">
    <property type="entry name" value="FIDO DOMAIN-CONTAINING PROTEIN"/>
    <property type="match status" value="1"/>
</dbReference>
<dbReference type="SUPFAM" id="SSF140931">
    <property type="entry name" value="Fic-like"/>
    <property type="match status" value="1"/>
</dbReference>
<dbReference type="EMBL" id="JABBGC010000004">
    <property type="protein sequence ID" value="NML42104.1"/>
    <property type="molecule type" value="Genomic_DNA"/>
</dbReference>
<evidence type="ECO:0000256" key="1">
    <source>
        <dbReference type="PIRSR" id="PIRSR640198-2"/>
    </source>
</evidence>
<dbReference type="RefSeq" id="WP_169229103.1">
    <property type="nucleotide sequence ID" value="NZ_JABBGC010000004.1"/>
</dbReference>
<dbReference type="Gene3D" id="1.10.3290.10">
    <property type="entry name" value="Fido-like domain"/>
    <property type="match status" value="1"/>
</dbReference>
<keyword evidence="1" id="KW-0547">Nucleotide-binding</keyword>
<evidence type="ECO:0000313" key="4">
    <source>
        <dbReference type="EMBL" id="NML42104.1"/>
    </source>
</evidence>
<sequence length="462" mass="52806">MKSSQENINRELEIIKNSLEQFKEGASLDDLKRATGLITEPRTLQRRLDKLQELGVVTTSGKTRATLYYLVQAQAEQKGEVVEEQGEDLIPLSNQGREIRKLVMQPVARRRPVGYNIDFLTSYRPNVDSYLTSDDKRKLTELGNTATLNQPAGTYAREILQRLLIDLSWNSSRLEGNTYSLLDTQRLVSQGQIADNKTAAEAQMILNHKDAIEFIVQTADEIGFNRYTLTNLHALLSNNLLPDPAASGRLRTHGVGISHSVFTPLGIPQQIEEMFELVLEKARGIEDPFEQAFFIMVQIPYLQPFDDVNKRVSRLASNIPLNRLNLAPLAFVDVPDDIYFQGLLGVYELNRIELYKDVFMWAYERSALRYAALRQSLGEPDPFRLKYREAIRELITEIISNAMQQKEAMAIIQQKATTLPEKDQAKFTEAVETELLSLHDGNFARYRVRPLEFKQWKDVWGK</sequence>
<protein>
    <submittedName>
        <fullName evidence="4">Fic family protein</fullName>
    </submittedName>
</protein>
<gene>
    <name evidence="4" type="ORF">HHL17_33265</name>
</gene>
<keyword evidence="5" id="KW-1185">Reference proteome</keyword>
<dbReference type="Pfam" id="PF02661">
    <property type="entry name" value="Fic"/>
    <property type="match status" value="1"/>
</dbReference>
<evidence type="ECO:0000256" key="2">
    <source>
        <dbReference type="PIRSR" id="PIRSR640198-3"/>
    </source>
</evidence>
<dbReference type="InterPro" id="IPR036597">
    <property type="entry name" value="Fido-like_dom_sf"/>
</dbReference>
<evidence type="ECO:0000259" key="3">
    <source>
        <dbReference type="PROSITE" id="PS51459"/>
    </source>
</evidence>
<reference evidence="4 5" key="1">
    <citation type="submission" date="2020-04" db="EMBL/GenBank/DDBJ databases">
        <title>Chitinophaga sp. G-6-1-13 sp. nov., isolated from soil.</title>
        <authorList>
            <person name="Dahal R.H."/>
            <person name="Chaudhary D.K."/>
        </authorList>
    </citation>
    <scope>NUCLEOTIDE SEQUENCE [LARGE SCALE GENOMIC DNA]</scope>
    <source>
        <strain evidence="4 5">G-6-1-13</strain>
    </source>
</reference>
<accession>A0A848GUS1</accession>
<proteinExistence type="predicted"/>
<keyword evidence="1" id="KW-0067">ATP-binding</keyword>